<dbReference type="GO" id="GO:0005634">
    <property type="term" value="C:nucleus"/>
    <property type="evidence" value="ECO:0007669"/>
    <property type="project" value="InterPro"/>
</dbReference>
<protein>
    <recommendedName>
        <fullName evidence="2">AD domain-containing protein</fullName>
    </recommendedName>
</protein>
<name>H2Y9W9_CIOSA</name>
<dbReference type="PANTHER" id="PTHR14710">
    <property type="entry name" value="GEM-ASSOCIATED PROTEIN 6"/>
    <property type="match status" value="1"/>
</dbReference>
<evidence type="ECO:0000256" key="1">
    <source>
        <dbReference type="SAM" id="Coils"/>
    </source>
</evidence>
<dbReference type="GO" id="GO:0000387">
    <property type="term" value="P:spliceosomal snRNP assembly"/>
    <property type="evidence" value="ECO:0007669"/>
    <property type="project" value="TreeGrafter"/>
</dbReference>
<proteinExistence type="predicted"/>
<evidence type="ECO:0000313" key="4">
    <source>
        <dbReference type="Proteomes" id="UP000007875"/>
    </source>
</evidence>
<dbReference type="Proteomes" id="UP000007875">
    <property type="component" value="Unassembled WGS sequence"/>
</dbReference>
<dbReference type="eggNOG" id="ENOG502RZTW">
    <property type="taxonomic scope" value="Eukaryota"/>
</dbReference>
<feature type="domain" description="AD" evidence="2">
    <location>
        <begin position="63"/>
        <end position="154"/>
    </location>
</feature>
<dbReference type="GO" id="GO:0000245">
    <property type="term" value="P:spliceosomal complex assembly"/>
    <property type="evidence" value="ECO:0007669"/>
    <property type="project" value="InterPro"/>
</dbReference>
<reference evidence="4" key="1">
    <citation type="submission" date="2003-08" db="EMBL/GenBank/DDBJ databases">
        <authorList>
            <person name="Birren B."/>
            <person name="Nusbaum C."/>
            <person name="Abebe A."/>
            <person name="Abouelleil A."/>
            <person name="Adekoya E."/>
            <person name="Ait-zahra M."/>
            <person name="Allen N."/>
            <person name="Allen T."/>
            <person name="An P."/>
            <person name="Anderson M."/>
            <person name="Anderson S."/>
            <person name="Arachchi H."/>
            <person name="Armbruster J."/>
            <person name="Bachantsang P."/>
            <person name="Baldwin J."/>
            <person name="Barry A."/>
            <person name="Bayul T."/>
            <person name="Blitshsteyn B."/>
            <person name="Bloom T."/>
            <person name="Blye J."/>
            <person name="Boguslavskiy L."/>
            <person name="Borowsky M."/>
            <person name="Boukhgalter B."/>
            <person name="Brunache A."/>
            <person name="Butler J."/>
            <person name="Calixte N."/>
            <person name="Calvo S."/>
            <person name="Camarata J."/>
            <person name="Campo K."/>
            <person name="Chang J."/>
            <person name="Cheshatsang Y."/>
            <person name="Citroen M."/>
            <person name="Collymore A."/>
            <person name="Considine T."/>
            <person name="Cook A."/>
            <person name="Cooke P."/>
            <person name="Corum B."/>
            <person name="Cuomo C."/>
            <person name="David R."/>
            <person name="Dawoe T."/>
            <person name="Degray S."/>
            <person name="Dodge S."/>
            <person name="Dooley K."/>
            <person name="Dorje P."/>
            <person name="Dorjee K."/>
            <person name="Dorris L."/>
            <person name="Duffey N."/>
            <person name="Dupes A."/>
            <person name="Elkins T."/>
            <person name="Engels R."/>
            <person name="Erickson J."/>
            <person name="Farina A."/>
            <person name="Faro S."/>
            <person name="Ferreira P."/>
            <person name="Fischer H."/>
            <person name="Fitzgerald M."/>
            <person name="Foley K."/>
            <person name="Gage D."/>
            <person name="Galagan J."/>
            <person name="Gearin G."/>
            <person name="Gnerre S."/>
            <person name="Gnirke A."/>
            <person name="Goyette A."/>
            <person name="Graham J."/>
            <person name="Grandbois E."/>
            <person name="Gyaltsen K."/>
            <person name="Hafez N."/>
            <person name="Hagopian D."/>
            <person name="Hagos B."/>
            <person name="Hall J."/>
            <person name="Hatcher B."/>
            <person name="Heller A."/>
            <person name="Higgins H."/>
            <person name="Honan T."/>
            <person name="Horn A."/>
            <person name="Houde N."/>
            <person name="Hughes L."/>
            <person name="Hulme W."/>
            <person name="Husby E."/>
            <person name="Iliev I."/>
            <person name="Jaffe D."/>
            <person name="Jones C."/>
            <person name="Kamal M."/>
            <person name="Kamat A."/>
            <person name="Kamvysselis M."/>
            <person name="Karlsson E."/>
            <person name="Kells C."/>
            <person name="Kieu A."/>
            <person name="Kisner P."/>
            <person name="Kodira C."/>
            <person name="Kulbokas E."/>
            <person name="Labutti K."/>
            <person name="Lama D."/>
            <person name="Landers T."/>
            <person name="Leger J."/>
            <person name="Levine S."/>
            <person name="Lewis D."/>
            <person name="Lewis T."/>
            <person name="Lindblad-toh K."/>
            <person name="Liu X."/>
            <person name="Lokyitsang T."/>
            <person name="Lokyitsang Y."/>
            <person name="Lucien O."/>
            <person name="Lui A."/>
            <person name="Ma L.J."/>
            <person name="Mabbitt R."/>
            <person name="Macdonald J."/>
            <person name="Maclean C."/>
            <person name="Major J."/>
            <person name="Manning J."/>
            <person name="Marabella R."/>
            <person name="Maru K."/>
            <person name="Matthews C."/>
            <person name="Mauceli E."/>
            <person name="Mccarthy M."/>
            <person name="Mcdonough S."/>
            <person name="Mcghee T."/>
            <person name="Meldrim J."/>
            <person name="Meneus L."/>
            <person name="Mesirov J."/>
            <person name="Mihalev A."/>
            <person name="Mihova T."/>
            <person name="Mikkelsen T."/>
            <person name="Mlenga V."/>
            <person name="Moru K."/>
            <person name="Mozes J."/>
            <person name="Mulrain L."/>
            <person name="Munson G."/>
            <person name="Naylor J."/>
            <person name="Newes C."/>
            <person name="Nguyen C."/>
            <person name="Nguyen N."/>
            <person name="Nguyen T."/>
            <person name="Nicol R."/>
            <person name="Nielsen C."/>
            <person name="Nizzari M."/>
            <person name="Norbu C."/>
            <person name="Norbu N."/>
            <person name="O'donnell P."/>
            <person name="Okoawo O."/>
            <person name="O'leary S."/>
            <person name="Omotosho B."/>
            <person name="O'neill K."/>
            <person name="Osman S."/>
            <person name="Parker S."/>
            <person name="Perrin D."/>
            <person name="Phunkhang P."/>
            <person name="Piqani B."/>
            <person name="Purcell S."/>
            <person name="Rachupka T."/>
            <person name="Ramasamy U."/>
            <person name="Rameau R."/>
            <person name="Ray V."/>
            <person name="Raymond C."/>
            <person name="Retta R."/>
            <person name="Richardson S."/>
            <person name="Rise C."/>
            <person name="Rodriguez J."/>
            <person name="Rogers J."/>
            <person name="Rogov P."/>
            <person name="Rutman M."/>
            <person name="Schupbach R."/>
            <person name="Seaman C."/>
            <person name="Settipalli S."/>
            <person name="Sharpe T."/>
            <person name="Sheridan J."/>
            <person name="Sherpa N."/>
            <person name="Shi J."/>
            <person name="Smirnov S."/>
            <person name="Smith C."/>
            <person name="Sougnez C."/>
            <person name="Spencer B."/>
            <person name="Stalker J."/>
            <person name="Stange-thomann N."/>
            <person name="Stavropoulos S."/>
            <person name="Stetson K."/>
            <person name="Stone C."/>
            <person name="Stone S."/>
            <person name="Stubbs M."/>
            <person name="Talamas J."/>
            <person name="Tchuinga P."/>
            <person name="Tenzing P."/>
            <person name="Tesfaye S."/>
            <person name="Theodore J."/>
            <person name="Thoulutsang Y."/>
            <person name="Topham K."/>
            <person name="Towey S."/>
            <person name="Tsamla T."/>
            <person name="Tsomo N."/>
            <person name="Vallee D."/>
            <person name="Vassiliev H."/>
            <person name="Venkataraman V."/>
            <person name="Vinson J."/>
            <person name="Vo A."/>
            <person name="Wade C."/>
            <person name="Wang S."/>
            <person name="Wangchuk T."/>
            <person name="Wangdi T."/>
            <person name="Whittaker C."/>
            <person name="Wilkinson J."/>
            <person name="Wu Y."/>
            <person name="Wyman D."/>
            <person name="Yadav S."/>
            <person name="Yang S."/>
            <person name="Yang X."/>
            <person name="Yeager S."/>
            <person name="Yee E."/>
            <person name="Young G."/>
            <person name="Zainoun J."/>
            <person name="Zembeck L."/>
            <person name="Zimmer A."/>
            <person name="Zody M."/>
            <person name="Lander E."/>
        </authorList>
    </citation>
    <scope>NUCLEOTIDE SEQUENCE [LARGE SCALE GENOMIC DNA]</scope>
</reference>
<dbReference type="PROSITE" id="PS52001">
    <property type="entry name" value="AD"/>
    <property type="match status" value="1"/>
</dbReference>
<dbReference type="AlphaFoldDB" id="H2Y9W9"/>
<dbReference type="InterPro" id="IPR009422">
    <property type="entry name" value="Gemin6"/>
</dbReference>
<dbReference type="PANTHER" id="PTHR14710:SF2">
    <property type="entry name" value="GEM-ASSOCIATED PROTEIN 6"/>
    <property type="match status" value="1"/>
</dbReference>
<dbReference type="Pfam" id="PF06372">
    <property type="entry name" value="Gemin6"/>
    <property type="match status" value="1"/>
</dbReference>
<sequence length="154" mass="17797">KEWVGYSVNEILKLLNTKVEIVLKNGKKVTGSVYTIDPVTHTIVVYQDQKISTIFGHSVKSVEVLIESTQQMREKLDKLLEKNEKLFDHEYLRSRKLELEKWFVKNRIPIEISDDKLCVADVVTILPPYDVDSCHASNEIILSRIQKLISTMPQ</sequence>
<dbReference type="Pfam" id="PF20417">
    <property type="entry name" value="Gemin6_C"/>
    <property type="match status" value="1"/>
</dbReference>
<dbReference type="InterPro" id="IPR046856">
    <property type="entry name" value="Gemin6_C"/>
</dbReference>
<dbReference type="Ensembl" id="ENSCSAVT00000002154.1">
    <property type="protein sequence ID" value="ENSCSAVP00000002117.1"/>
    <property type="gene ID" value="ENSCSAVG00000001244.1"/>
</dbReference>
<evidence type="ECO:0000313" key="3">
    <source>
        <dbReference type="Ensembl" id="ENSCSAVP00000002117.1"/>
    </source>
</evidence>
<dbReference type="InterPro" id="IPR047574">
    <property type="entry name" value="AD"/>
</dbReference>
<dbReference type="GO" id="GO:0032797">
    <property type="term" value="C:SMN complex"/>
    <property type="evidence" value="ECO:0007669"/>
    <property type="project" value="TreeGrafter"/>
</dbReference>
<keyword evidence="4" id="KW-1185">Reference proteome</keyword>
<dbReference type="Gene3D" id="2.30.30.100">
    <property type="match status" value="1"/>
</dbReference>
<reference evidence="3" key="2">
    <citation type="submission" date="2025-08" db="UniProtKB">
        <authorList>
            <consortium name="Ensembl"/>
        </authorList>
    </citation>
    <scope>IDENTIFICATION</scope>
</reference>
<reference evidence="3" key="3">
    <citation type="submission" date="2025-09" db="UniProtKB">
        <authorList>
            <consortium name="Ensembl"/>
        </authorList>
    </citation>
    <scope>IDENTIFICATION</scope>
</reference>
<feature type="coiled-coil region" evidence="1">
    <location>
        <begin position="62"/>
        <end position="89"/>
    </location>
</feature>
<dbReference type="InParanoid" id="H2Y9W9"/>
<dbReference type="GeneTree" id="ENSGT00390000006712"/>
<dbReference type="OMA" id="LEWEDYV"/>
<accession>H2Y9W9</accession>
<dbReference type="STRING" id="51511.ENSCSAVP00000002117"/>
<organism evidence="3 4">
    <name type="scientific">Ciona savignyi</name>
    <name type="common">Pacific transparent sea squirt</name>
    <dbReference type="NCBI Taxonomy" id="51511"/>
    <lineage>
        <taxon>Eukaryota</taxon>
        <taxon>Metazoa</taxon>
        <taxon>Chordata</taxon>
        <taxon>Tunicata</taxon>
        <taxon>Ascidiacea</taxon>
        <taxon>Phlebobranchia</taxon>
        <taxon>Cionidae</taxon>
        <taxon>Ciona</taxon>
    </lineage>
</organism>
<dbReference type="HOGENOM" id="CLU_127294_0_0_1"/>
<evidence type="ECO:0000259" key="2">
    <source>
        <dbReference type="PROSITE" id="PS52001"/>
    </source>
</evidence>
<dbReference type="InterPro" id="IPR046857">
    <property type="entry name" value="Gemin6_Sm-like_dom"/>
</dbReference>
<keyword evidence="1" id="KW-0175">Coiled coil</keyword>